<evidence type="ECO:0000313" key="2">
    <source>
        <dbReference type="Proteomes" id="UP000184301"/>
    </source>
</evidence>
<dbReference type="RefSeq" id="WP_073110961.1">
    <property type="nucleotide sequence ID" value="NZ_FQZY01000037.1"/>
</dbReference>
<name>A0A1M6QSF5_9FIRM</name>
<sequence length="67" mass="7442">MKGVNNIVRTPRKGARLGNRTVVDGKIVLHVKSGKLEDYVTAEEIVEELVGVPVDHIVFQSDMKCDH</sequence>
<dbReference type="OrthoDB" id="9956320at2"/>
<gene>
    <name evidence="1" type="ORF">SAMN02745243_02506</name>
</gene>
<dbReference type="Proteomes" id="UP000184301">
    <property type="component" value="Unassembled WGS sequence"/>
</dbReference>
<dbReference type="EMBL" id="FQZY01000037">
    <property type="protein sequence ID" value="SHK23085.1"/>
    <property type="molecule type" value="Genomic_DNA"/>
</dbReference>
<keyword evidence="2" id="KW-1185">Reference proteome</keyword>
<dbReference type="AlphaFoldDB" id="A0A1M6QSF5"/>
<evidence type="ECO:0000313" key="1">
    <source>
        <dbReference type="EMBL" id="SHK23085.1"/>
    </source>
</evidence>
<proteinExistence type="predicted"/>
<organism evidence="1 2">
    <name type="scientific">Hespellia stercorisuis DSM 15480</name>
    <dbReference type="NCBI Taxonomy" id="1121950"/>
    <lineage>
        <taxon>Bacteria</taxon>
        <taxon>Bacillati</taxon>
        <taxon>Bacillota</taxon>
        <taxon>Clostridia</taxon>
        <taxon>Lachnospirales</taxon>
        <taxon>Lachnospiraceae</taxon>
        <taxon>Hespellia</taxon>
    </lineage>
</organism>
<protein>
    <submittedName>
        <fullName evidence="1">Uncharacterized protein</fullName>
    </submittedName>
</protein>
<accession>A0A1M6QSF5</accession>
<reference evidence="1 2" key="1">
    <citation type="submission" date="2016-11" db="EMBL/GenBank/DDBJ databases">
        <authorList>
            <person name="Jaros S."/>
            <person name="Januszkiewicz K."/>
            <person name="Wedrychowicz H."/>
        </authorList>
    </citation>
    <scope>NUCLEOTIDE SEQUENCE [LARGE SCALE GENOMIC DNA]</scope>
    <source>
        <strain evidence="1 2">DSM 15480</strain>
    </source>
</reference>